<comment type="caution">
    <text evidence="1">The sequence shown here is derived from an EMBL/GenBank/DDBJ whole genome shotgun (WGS) entry which is preliminary data.</text>
</comment>
<dbReference type="EMBL" id="JAKJSC010000001">
    <property type="protein sequence ID" value="MDE5416989.1"/>
    <property type="molecule type" value="Genomic_DNA"/>
</dbReference>
<organism evidence="1 2">
    <name type="scientific">Paralabilibaculum antarcticum</name>
    <dbReference type="NCBI Taxonomy" id="2912572"/>
    <lineage>
        <taxon>Bacteria</taxon>
        <taxon>Pseudomonadati</taxon>
        <taxon>Bacteroidota</taxon>
        <taxon>Bacteroidia</taxon>
        <taxon>Marinilabiliales</taxon>
        <taxon>Marinifilaceae</taxon>
        <taxon>Paralabilibaculum</taxon>
    </lineage>
</organism>
<dbReference type="RefSeq" id="WP_275108327.1">
    <property type="nucleotide sequence ID" value="NZ_JAKJSC010000001.1"/>
</dbReference>
<accession>A0ABT5VNI0</accession>
<keyword evidence="2" id="KW-1185">Reference proteome</keyword>
<evidence type="ECO:0000313" key="1">
    <source>
        <dbReference type="EMBL" id="MDE5416989.1"/>
    </source>
</evidence>
<dbReference type="PROSITE" id="PS51257">
    <property type="entry name" value="PROKAR_LIPOPROTEIN"/>
    <property type="match status" value="1"/>
</dbReference>
<name>A0ABT5VNI0_9BACT</name>
<sequence>MKYLFFLIIPILSLYSCNKAKIESVNGVFTDEFKYKWNSPWMDKSNEYLKYEPFGSRSGLKIRNISDYHTGLNYYDFPVKMMDDFEMNLKFIMFGENTFTLFIGYKDPQHRESFSFSKRKKEFRYTRFRGKGNPLRLRSSCEVNKGTFKFKKGLNKIKLIKKNNEVFVYHNNTLLMHEKNLPSFCNSFGFGLGPKTSVYLRKIEIIETNFKHQQATN</sequence>
<reference evidence="1 2" key="1">
    <citation type="submission" date="2022-01" db="EMBL/GenBank/DDBJ databases">
        <title>Labilibaculum sp. nov, a marine bacterium isolated from Antarctica.</title>
        <authorList>
            <person name="Dai W."/>
        </authorList>
    </citation>
    <scope>NUCLEOTIDE SEQUENCE [LARGE SCALE GENOMIC DNA]</scope>
    <source>
        <strain evidence="1 2">DW002</strain>
    </source>
</reference>
<dbReference type="Proteomes" id="UP001528920">
    <property type="component" value="Unassembled WGS sequence"/>
</dbReference>
<protein>
    <recommendedName>
        <fullName evidence="3">3-keto-disaccharide hydrolase domain-containing protein</fullName>
    </recommendedName>
</protein>
<proteinExistence type="predicted"/>
<evidence type="ECO:0008006" key="3">
    <source>
        <dbReference type="Google" id="ProtNLM"/>
    </source>
</evidence>
<gene>
    <name evidence="1" type="ORF">L3049_03135</name>
</gene>
<evidence type="ECO:0000313" key="2">
    <source>
        <dbReference type="Proteomes" id="UP001528920"/>
    </source>
</evidence>